<dbReference type="EMBL" id="GGEC01083181">
    <property type="protein sequence ID" value="MBX63665.1"/>
    <property type="molecule type" value="Transcribed_RNA"/>
</dbReference>
<organism evidence="1">
    <name type="scientific">Rhizophora mucronata</name>
    <name type="common">Asiatic mangrove</name>
    <dbReference type="NCBI Taxonomy" id="61149"/>
    <lineage>
        <taxon>Eukaryota</taxon>
        <taxon>Viridiplantae</taxon>
        <taxon>Streptophyta</taxon>
        <taxon>Embryophyta</taxon>
        <taxon>Tracheophyta</taxon>
        <taxon>Spermatophyta</taxon>
        <taxon>Magnoliopsida</taxon>
        <taxon>eudicotyledons</taxon>
        <taxon>Gunneridae</taxon>
        <taxon>Pentapetalae</taxon>
        <taxon>rosids</taxon>
        <taxon>fabids</taxon>
        <taxon>Malpighiales</taxon>
        <taxon>Rhizophoraceae</taxon>
        <taxon>Rhizophora</taxon>
    </lineage>
</organism>
<protein>
    <submittedName>
        <fullName evidence="1">Uncharacterized protein</fullName>
    </submittedName>
</protein>
<accession>A0A2P2Q9L7</accession>
<evidence type="ECO:0000313" key="1">
    <source>
        <dbReference type="EMBL" id="MBX63665.1"/>
    </source>
</evidence>
<dbReference type="AlphaFoldDB" id="A0A2P2Q9L7"/>
<name>A0A2P2Q9L7_RHIMU</name>
<sequence length="36" mass="4190">MLNYVANVIVFNNFPEKDNVTCIFNLVLHSLLPCFF</sequence>
<reference evidence="1" key="1">
    <citation type="submission" date="2018-02" db="EMBL/GenBank/DDBJ databases">
        <title>Rhizophora mucronata_Transcriptome.</title>
        <authorList>
            <person name="Meera S.P."/>
            <person name="Sreeshan A."/>
            <person name="Augustine A."/>
        </authorList>
    </citation>
    <scope>NUCLEOTIDE SEQUENCE</scope>
    <source>
        <tissue evidence="1">Leaf</tissue>
    </source>
</reference>
<proteinExistence type="predicted"/>